<dbReference type="AlphaFoldDB" id="A0A554XGT2"/>
<dbReference type="EMBL" id="VJON01000011">
    <property type="protein sequence ID" value="TSE35033.1"/>
    <property type="molecule type" value="Genomic_DNA"/>
</dbReference>
<comment type="caution">
    <text evidence="1">The sequence shown here is derived from an EMBL/GenBank/DDBJ whole genome shotgun (WGS) entry which is preliminary data.</text>
</comment>
<protein>
    <submittedName>
        <fullName evidence="1">PD-(D/E)XK nuclease superfamily protein</fullName>
    </submittedName>
</protein>
<accession>A0A554XGT2</accession>
<dbReference type="Pfam" id="PF08011">
    <property type="entry name" value="PDDEXK_9"/>
    <property type="match status" value="1"/>
</dbReference>
<proteinExistence type="predicted"/>
<sequence>MELIAEDVTNHGCIDLTVKIPERIYLFEFKVVPDQATGQALAQLKARGYADKYRADGRPLHLVGIEFSRQQRNVVGFEVQMG</sequence>
<keyword evidence="2" id="KW-1185">Reference proteome</keyword>
<reference evidence="1 2" key="1">
    <citation type="submission" date="2019-07" db="EMBL/GenBank/DDBJ databases">
        <title>Tepidimonas charontis SPSP-6 draft genome.</title>
        <authorList>
            <person name="Da Costa M.S."/>
            <person name="Froufe H.J.C."/>
            <person name="Egas C."/>
            <person name="Albuquerque L."/>
        </authorList>
    </citation>
    <scope>NUCLEOTIDE SEQUENCE [LARGE SCALE GENOMIC DNA]</scope>
    <source>
        <strain evidence="1 2">SPSP-6</strain>
    </source>
</reference>
<dbReference type="Proteomes" id="UP000318294">
    <property type="component" value="Unassembled WGS sequence"/>
</dbReference>
<evidence type="ECO:0000313" key="2">
    <source>
        <dbReference type="Proteomes" id="UP000318294"/>
    </source>
</evidence>
<gene>
    <name evidence="1" type="ORF">Tchar_00964</name>
</gene>
<dbReference type="InterPro" id="IPR012547">
    <property type="entry name" value="PDDEXK_9"/>
</dbReference>
<organism evidence="1 2">
    <name type="scientific">Tepidimonas charontis</name>
    <dbReference type="NCBI Taxonomy" id="2267262"/>
    <lineage>
        <taxon>Bacteria</taxon>
        <taxon>Pseudomonadati</taxon>
        <taxon>Pseudomonadota</taxon>
        <taxon>Betaproteobacteria</taxon>
        <taxon>Burkholderiales</taxon>
        <taxon>Tepidimonas</taxon>
    </lineage>
</organism>
<name>A0A554XGT2_9BURK</name>
<evidence type="ECO:0000313" key="1">
    <source>
        <dbReference type="EMBL" id="TSE35033.1"/>
    </source>
</evidence>